<dbReference type="Proteomes" id="UP000192578">
    <property type="component" value="Unassembled WGS sequence"/>
</dbReference>
<keyword evidence="2" id="KW-1185">Reference proteome</keyword>
<proteinExistence type="predicted"/>
<protein>
    <submittedName>
        <fullName evidence="1">Uncharacterized protein</fullName>
    </submittedName>
</protein>
<evidence type="ECO:0000313" key="2">
    <source>
        <dbReference type="Proteomes" id="UP000192578"/>
    </source>
</evidence>
<dbReference type="AlphaFoldDB" id="A0A1W0WGD4"/>
<reference evidence="2" key="1">
    <citation type="submission" date="2017-01" db="EMBL/GenBank/DDBJ databases">
        <title>Comparative genomics of anhydrobiosis in the tardigrade Hypsibius dujardini.</title>
        <authorList>
            <person name="Yoshida Y."/>
            <person name="Koutsovoulos G."/>
            <person name="Laetsch D."/>
            <person name="Stevens L."/>
            <person name="Kumar S."/>
            <person name="Horikawa D."/>
            <person name="Ishino K."/>
            <person name="Komine S."/>
            <person name="Tomita M."/>
            <person name="Blaxter M."/>
            <person name="Arakawa K."/>
        </authorList>
    </citation>
    <scope>NUCLEOTIDE SEQUENCE [LARGE SCALE GENOMIC DNA]</scope>
    <source>
        <strain evidence="2">Z151</strain>
    </source>
</reference>
<evidence type="ECO:0000313" key="1">
    <source>
        <dbReference type="EMBL" id="OQV14266.1"/>
    </source>
</evidence>
<name>A0A1W0WGD4_HYPEX</name>
<gene>
    <name evidence="1" type="ORF">BV898_11503</name>
</gene>
<accession>A0A1W0WGD4</accession>
<organism evidence="1 2">
    <name type="scientific">Hypsibius exemplaris</name>
    <name type="common">Freshwater tardigrade</name>
    <dbReference type="NCBI Taxonomy" id="2072580"/>
    <lineage>
        <taxon>Eukaryota</taxon>
        <taxon>Metazoa</taxon>
        <taxon>Ecdysozoa</taxon>
        <taxon>Tardigrada</taxon>
        <taxon>Eutardigrada</taxon>
        <taxon>Parachela</taxon>
        <taxon>Hypsibioidea</taxon>
        <taxon>Hypsibiidae</taxon>
        <taxon>Hypsibius</taxon>
    </lineage>
</organism>
<dbReference type="EMBL" id="MTYJ01000107">
    <property type="protein sequence ID" value="OQV14266.1"/>
    <property type="molecule type" value="Genomic_DNA"/>
</dbReference>
<sequence length="85" mass="9432">MFLPSALLRPETAAVFENAIKLGLIKHQSILGFGHGKDFKINGNRSPGKNSLLGKRGVRIRLRICQVWNIVGDPLSSPLKRHLPH</sequence>
<comment type="caution">
    <text evidence="1">The sequence shown here is derived from an EMBL/GenBank/DDBJ whole genome shotgun (WGS) entry which is preliminary data.</text>
</comment>